<protein>
    <submittedName>
        <fullName evidence="3">Uncharacterized protein</fullName>
    </submittedName>
</protein>
<name>A0AAD3DMD6_9CHLO</name>
<dbReference type="PANTHER" id="PTHR22726:SF18">
    <property type="entry name" value="PEPTIDASE M48 DOMAIN-CONTAINING PROTEIN"/>
    <property type="match status" value="1"/>
</dbReference>
<feature type="compositionally biased region" description="Basic and acidic residues" evidence="1">
    <location>
        <begin position="448"/>
        <end position="461"/>
    </location>
</feature>
<dbReference type="Proteomes" id="UP001054857">
    <property type="component" value="Unassembled WGS sequence"/>
</dbReference>
<dbReference type="InterPro" id="IPR051156">
    <property type="entry name" value="Mito/Outer_Membr_Metalloprot"/>
</dbReference>
<dbReference type="GO" id="GO:0005743">
    <property type="term" value="C:mitochondrial inner membrane"/>
    <property type="evidence" value="ECO:0007669"/>
    <property type="project" value="TreeGrafter"/>
</dbReference>
<accession>A0AAD3DMD6</accession>
<feature type="compositionally biased region" description="Basic and acidic residues" evidence="1">
    <location>
        <begin position="468"/>
        <end position="481"/>
    </location>
</feature>
<dbReference type="PANTHER" id="PTHR22726">
    <property type="entry name" value="METALLOENDOPEPTIDASE OMA1"/>
    <property type="match status" value="1"/>
</dbReference>
<keyword evidence="4" id="KW-1185">Reference proteome</keyword>
<gene>
    <name evidence="3" type="ORF">Agub_g4314</name>
</gene>
<evidence type="ECO:0000313" key="4">
    <source>
        <dbReference type="Proteomes" id="UP001054857"/>
    </source>
</evidence>
<evidence type="ECO:0000313" key="3">
    <source>
        <dbReference type="EMBL" id="GFR43253.1"/>
    </source>
</evidence>
<evidence type="ECO:0000256" key="1">
    <source>
        <dbReference type="SAM" id="MobiDB-lite"/>
    </source>
</evidence>
<dbReference type="EMBL" id="BMAR01000005">
    <property type="protein sequence ID" value="GFR43253.1"/>
    <property type="molecule type" value="Genomic_DNA"/>
</dbReference>
<keyword evidence="2" id="KW-0472">Membrane</keyword>
<keyword evidence="2" id="KW-1133">Transmembrane helix</keyword>
<dbReference type="GO" id="GO:0006515">
    <property type="term" value="P:protein quality control for misfolded or incompletely synthesized proteins"/>
    <property type="evidence" value="ECO:0007669"/>
    <property type="project" value="TreeGrafter"/>
</dbReference>
<feature type="transmembrane region" description="Helical" evidence="2">
    <location>
        <begin position="131"/>
        <end position="150"/>
    </location>
</feature>
<comment type="caution">
    <text evidence="3">The sequence shown here is derived from an EMBL/GenBank/DDBJ whole genome shotgun (WGS) entry which is preliminary data.</text>
</comment>
<organism evidence="3 4">
    <name type="scientific">Astrephomene gubernaculifera</name>
    <dbReference type="NCBI Taxonomy" id="47775"/>
    <lineage>
        <taxon>Eukaryota</taxon>
        <taxon>Viridiplantae</taxon>
        <taxon>Chlorophyta</taxon>
        <taxon>core chlorophytes</taxon>
        <taxon>Chlorophyceae</taxon>
        <taxon>CS clade</taxon>
        <taxon>Chlamydomonadales</taxon>
        <taxon>Astrephomenaceae</taxon>
        <taxon>Astrephomene</taxon>
    </lineage>
</organism>
<sequence>MGGASQKTRLLQSLSCVAAHARPASLGGLLSSTAASRPALLPQRVPSSSLSTCNVASRLLPVSAFQPALPSPSRTMLPLLEGLTGNAAAAAASRAFPAGGTSLTAIARCMSTGSSTHTHSPWQIFAATCRAAYVLLKAVLGVVFSMVLFFVSVEAFGPFLCGALCLVPAMARIRRFGNLTSRWTFPDNFYATCLAYAGVSAVVITEIEKVPYTLRLHKIKSMAPKTGGQYVPARPLEDFFAEASSIVGWRNQLLPADHPDVVRVRRVLQRLAAAAAGRGGGQYDHMRADMPWAVAVVAPVVGASEEQLKQRREDWMAGRDDSQKFDTPAHEVGLAYDYPICVIPRGEDKMHEVLLNQRTLQLAGEDESLLAAALAHKLAVKLARHEVEDRKFHVLGHLGVMLEDEDPEVPVWHRRTHEADFIAVHLLSEAGYDPAGMVRWLERIQEQEQRGKEQREQDQRERKQHKSSPSEKETGQQKSADDPVALNRQQRDATYASWPLSDDLFLAPVKERLRRVQQQLRRMDEAGQLKQQRAQHTVNS</sequence>
<reference evidence="3 4" key="1">
    <citation type="journal article" date="2021" name="Sci. Rep.">
        <title>Genome sequencing of the multicellular alga Astrephomene provides insights into convergent evolution of germ-soma differentiation.</title>
        <authorList>
            <person name="Yamashita S."/>
            <person name="Yamamoto K."/>
            <person name="Matsuzaki R."/>
            <person name="Suzuki S."/>
            <person name="Yamaguchi H."/>
            <person name="Hirooka S."/>
            <person name="Minakuchi Y."/>
            <person name="Miyagishima S."/>
            <person name="Kawachi M."/>
            <person name="Toyoda A."/>
            <person name="Nozaki H."/>
        </authorList>
    </citation>
    <scope>NUCLEOTIDE SEQUENCE [LARGE SCALE GENOMIC DNA]</scope>
    <source>
        <strain evidence="3 4">NIES-4017</strain>
    </source>
</reference>
<keyword evidence="2" id="KW-0812">Transmembrane</keyword>
<dbReference type="GO" id="GO:0004222">
    <property type="term" value="F:metalloendopeptidase activity"/>
    <property type="evidence" value="ECO:0007669"/>
    <property type="project" value="TreeGrafter"/>
</dbReference>
<proteinExistence type="predicted"/>
<feature type="region of interest" description="Disordered" evidence="1">
    <location>
        <begin position="448"/>
        <end position="493"/>
    </location>
</feature>
<evidence type="ECO:0000256" key="2">
    <source>
        <dbReference type="SAM" id="Phobius"/>
    </source>
</evidence>
<dbReference type="AlphaFoldDB" id="A0AAD3DMD6"/>
<dbReference type="GO" id="GO:0034982">
    <property type="term" value="P:mitochondrial protein processing"/>
    <property type="evidence" value="ECO:0007669"/>
    <property type="project" value="TreeGrafter"/>
</dbReference>